<comment type="caution">
    <text evidence="1">The sequence shown here is derived from an EMBL/GenBank/DDBJ whole genome shotgun (WGS) entry which is preliminary data.</text>
</comment>
<dbReference type="RefSeq" id="WP_263371490.1">
    <property type="nucleotide sequence ID" value="NZ_JAGSYD010000003.1"/>
</dbReference>
<keyword evidence="2" id="KW-1185">Reference proteome</keyword>
<dbReference type="Pfam" id="PF20212">
    <property type="entry name" value="DUF6572"/>
    <property type="match status" value="1"/>
</dbReference>
<reference evidence="2" key="1">
    <citation type="journal article" date="2019" name="Int. J. Syst. Evol. Microbiol.">
        <title>The Global Catalogue of Microorganisms (GCM) 10K type strain sequencing project: providing services to taxonomists for standard genome sequencing and annotation.</title>
        <authorList>
            <consortium name="The Broad Institute Genomics Platform"/>
            <consortium name="The Broad Institute Genome Sequencing Center for Infectious Disease"/>
            <person name="Wu L."/>
            <person name="Ma J."/>
        </authorList>
    </citation>
    <scope>NUCLEOTIDE SEQUENCE [LARGE SCALE GENOMIC DNA]</scope>
    <source>
        <strain evidence="2">CGMCC 1.16026</strain>
    </source>
</reference>
<dbReference type="InterPro" id="IPR046702">
    <property type="entry name" value="DUF6572"/>
</dbReference>
<sequence length="112" mass="12443">MSDTSEVTEGTRETVDLVAFDPQGNVILGMVHTEPWGEDAGLDALQERVNVYLAYWDSGQLAADFPESAWKPVMIRLYVTTQPDEEAEEFIGKLEEGLKGHGVGFEFHLLEA</sequence>
<evidence type="ECO:0000313" key="1">
    <source>
        <dbReference type="EMBL" id="MFC6645098.1"/>
    </source>
</evidence>
<proteinExistence type="predicted"/>
<organism evidence="1 2">
    <name type="scientific">Granulicella cerasi</name>
    <dbReference type="NCBI Taxonomy" id="741063"/>
    <lineage>
        <taxon>Bacteria</taxon>
        <taxon>Pseudomonadati</taxon>
        <taxon>Acidobacteriota</taxon>
        <taxon>Terriglobia</taxon>
        <taxon>Terriglobales</taxon>
        <taxon>Acidobacteriaceae</taxon>
        <taxon>Granulicella</taxon>
    </lineage>
</organism>
<dbReference type="EMBL" id="JBHSWI010000001">
    <property type="protein sequence ID" value="MFC6645098.1"/>
    <property type="molecule type" value="Genomic_DNA"/>
</dbReference>
<dbReference type="Proteomes" id="UP001596391">
    <property type="component" value="Unassembled WGS sequence"/>
</dbReference>
<accession>A0ABW1ZA80</accession>
<name>A0ABW1ZA80_9BACT</name>
<gene>
    <name evidence="1" type="ORF">ACFQBQ_05720</name>
</gene>
<evidence type="ECO:0000313" key="2">
    <source>
        <dbReference type="Proteomes" id="UP001596391"/>
    </source>
</evidence>
<protein>
    <submittedName>
        <fullName evidence="1">DUF6572 domain-containing protein</fullName>
    </submittedName>
</protein>